<evidence type="ECO:0000256" key="4">
    <source>
        <dbReference type="SAM" id="SignalP"/>
    </source>
</evidence>
<dbReference type="RefSeq" id="WP_272736567.1">
    <property type="nucleotide sequence ID" value="NZ_CP116942.1"/>
</dbReference>
<name>A0AAF0BVR6_9ACTN</name>
<dbReference type="EMBL" id="CP116942">
    <property type="protein sequence ID" value="WCO67045.1"/>
    <property type="molecule type" value="Genomic_DNA"/>
</dbReference>
<evidence type="ECO:0000256" key="2">
    <source>
        <dbReference type="ARBA" id="ARBA00022801"/>
    </source>
</evidence>
<evidence type="ECO:0000256" key="3">
    <source>
        <dbReference type="SAM" id="MobiDB-lite"/>
    </source>
</evidence>
<evidence type="ECO:0000313" key="6">
    <source>
        <dbReference type="Proteomes" id="UP001216390"/>
    </source>
</evidence>
<organism evidence="5 6">
    <name type="scientific">Iamia majanohamensis</name>
    <dbReference type="NCBI Taxonomy" id="467976"/>
    <lineage>
        <taxon>Bacteria</taxon>
        <taxon>Bacillati</taxon>
        <taxon>Actinomycetota</taxon>
        <taxon>Acidimicrobiia</taxon>
        <taxon>Acidimicrobiales</taxon>
        <taxon>Iamiaceae</taxon>
        <taxon>Iamia</taxon>
    </lineage>
</organism>
<keyword evidence="4" id="KW-0732">Signal</keyword>
<dbReference type="SUPFAM" id="SSF56601">
    <property type="entry name" value="beta-lactamase/transpeptidase-like"/>
    <property type="match status" value="1"/>
</dbReference>
<dbReference type="PANTHER" id="PTHR30023">
    <property type="entry name" value="D-ALANYL-D-ALANINE CARBOXYPEPTIDASE"/>
    <property type="match status" value="1"/>
</dbReference>
<accession>A0AAF0BVR6</accession>
<dbReference type="GO" id="GO:0009002">
    <property type="term" value="F:serine-type D-Ala-D-Ala carboxypeptidase activity"/>
    <property type="evidence" value="ECO:0007669"/>
    <property type="project" value="UniProtKB-EC"/>
</dbReference>
<keyword evidence="6" id="KW-1185">Reference proteome</keyword>
<keyword evidence="5" id="KW-0121">Carboxypeptidase</keyword>
<dbReference type="InterPro" id="IPR012338">
    <property type="entry name" value="Beta-lactam/transpept-like"/>
</dbReference>
<feature type="chain" id="PRO_5042243569" evidence="4">
    <location>
        <begin position="22"/>
        <end position="457"/>
    </location>
</feature>
<gene>
    <name evidence="5" type="primary">dacB</name>
    <name evidence="5" type="ORF">PO878_21375</name>
</gene>
<dbReference type="PRINTS" id="PR00922">
    <property type="entry name" value="DADACBPTASE3"/>
</dbReference>
<evidence type="ECO:0000256" key="1">
    <source>
        <dbReference type="ARBA" id="ARBA00006096"/>
    </source>
</evidence>
<dbReference type="PROSITE" id="PS51257">
    <property type="entry name" value="PROKAR_LIPOPROTEIN"/>
    <property type="match status" value="1"/>
</dbReference>
<comment type="similarity">
    <text evidence="1">Belongs to the peptidase S13 family.</text>
</comment>
<dbReference type="GO" id="GO:0000270">
    <property type="term" value="P:peptidoglycan metabolic process"/>
    <property type="evidence" value="ECO:0007669"/>
    <property type="project" value="TreeGrafter"/>
</dbReference>
<dbReference type="AlphaFoldDB" id="A0AAF0BVR6"/>
<dbReference type="PANTHER" id="PTHR30023:SF0">
    <property type="entry name" value="PENICILLIN-SENSITIVE CARBOXYPEPTIDASE A"/>
    <property type="match status" value="1"/>
</dbReference>
<feature type="signal peptide" evidence="4">
    <location>
        <begin position="1"/>
        <end position="21"/>
    </location>
</feature>
<dbReference type="Gene3D" id="3.50.80.20">
    <property type="entry name" value="D-Ala-D-Ala carboxypeptidase C, peptidase S13"/>
    <property type="match status" value="1"/>
</dbReference>
<dbReference type="EC" id="3.4.16.4" evidence="5"/>
<dbReference type="Pfam" id="PF02113">
    <property type="entry name" value="Peptidase_S13"/>
    <property type="match status" value="2"/>
</dbReference>
<feature type="region of interest" description="Disordered" evidence="3">
    <location>
        <begin position="23"/>
        <end position="56"/>
    </location>
</feature>
<dbReference type="Gene3D" id="3.40.710.10">
    <property type="entry name" value="DD-peptidase/beta-lactamase superfamily"/>
    <property type="match status" value="1"/>
</dbReference>
<sequence length="457" mass="46534">MRTPLLAVVLLASLLAACATATEDRQPVEAAPTTAAPTPAPSPPTTAAPTTTAPQQLMAPGCRPWDDGPVAPESAGLTAALRGHLDDPRLAGARVGVSVWVEGWGEVLAHHADERLLPASNQKLLTAAGVLEALPLATTLRTQVVATRAPDPATGVVDGDLVLVAGGDPTLSLDGDHSLASLAAAVRDAGVTEVRGALVVDESRYGTARSAPGWQDWHIPTYTGPLSPLVVDDNRGRADPAFLAEPALEHAEDLRDRLAAVGVAVAGPVRAGPAPAGATPVAGLDSAPLGELLDRMLLRSDNEVAESLTREAGALLTGDGSTPGGTAALAEVLEGTCAPLDPGGWGDGSGMSRADQRSPRELRRLLQHARTRPWWDELRSRLPVAARSGTLSGRFHGTAAEGRVAAKTGTIIGGASLTGVVDTAGGRTAFFSVLVEGDGAAPAMDALDELLVTVAGS</sequence>
<keyword evidence="5" id="KW-0645">Protease</keyword>
<keyword evidence="2 5" id="KW-0378">Hydrolase</keyword>
<proteinExistence type="inferred from homology"/>
<dbReference type="InterPro" id="IPR000667">
    <property type="entry name" value="Peptidase_S13"/>
</dbReference>
<dbReference type="NCBIfam" id="TIGR00666">
    <property type="entry name" value="PBP4"/>
    <property type="match status" value="1"/>
</dbReference>
<reference evidence="5" key="1">
    <citation type="submission" date="2023-01" db="EMBL/GenBank/DDBJ databases">
        <title>The diversity of Class Acidimicrobiia in South China Sea sediment environments and the proposal of Iamia marina sp. nov., a novel species of the genus Iamia.</title>
        <authorList>
            <person name="He Y."/>
            <person name="Tian X."/>
        </authorList>
    </citation>
    <scope>NUCLEOTIDE SEQUENCE</scope>
    <source>
        <strain evidence="5">DSM 19957</strain>
    </source>
</reference>
<protein>
    <submittedName>
        <fullName evidence="5">D-alanyl-D-alanine carboxypeptidase/D-alanyl-D-alanine-endopeptidase</fullName>
        <ecNumber evidence="5">3.4.16.4</ecNumber>
    </submittedName>
</protein>
<dbReference type="GO" id="GO:0006508">
    <property type="term" value="P:proteolysis"/>
    <property type="evidence" value="ECO:0007669"/>
    <property type="project" value="InterPro"/>
</dbReference>
<evidence type="ECO:0000313" key="5">
    <source>
        <dbReference type="EMBL" id="WCO67045.1"/>
    </source>
</evidence>
<dbReference type="Proteomes" id="UP001216390">
    <property type="component" value="Chromosome"/>
</dbReference>
<dbReference type="KEGG" id="ima:PO878_21375"/>